<organism evidence="2">
    <name type="scientific">Fervidicoccus fontis</name>
    <dbReference type="NCBI Taxonomy" id="683846"/>
    <lineage>
        <taxon>Archaea</taxon>
        <taxon>Thermoproteota</taxon>
        <taxon>Thermoprotei</taxon>
        <taxon>Fervidicoccales</taxon>
        <taxon>Fervidicoccaceae</taxon>
        <taxon>Fervidicoccus</taxon>
    </lineage>
</organism>
<name>A0A7J3SNK2_9CREN</name>
<dbReference type="AlphaFoldDB" id="A0A7J3SNK2"/>
<feature type="domain" description="Amine oxidase" evidence="1">
    <location>
        <begin position="10"/>
        <end position="274"/>
    </location>
</feature>
<proteinExistence type="predicted"/>
<dbReference type="Gene3D" id="3.50.50.60">
    <property type="entry name" value="FAD/NAD(P)-binding domain"/>
    <property type="match status" value="1"/>
</dbReference>
<sequence length="451" mass="51923">MKKIVMGGGISGLIAAYTLNAPLFEKNPYPGGLLASYCFDLNTKNKLWSGERKDELAFFEVGGGHWLWGLHDYPIINNILLKFTDFKTYVRRSYVYLTDLSLFIPYPLQYHLRFLPRDIKNSALEELINIHKKYKKTLSENLYDNISFGLSLKSIFGETLYELFFRPYNEMYTAGLLYKVLPPRKIKLPNDMTNIVKGAHDSLYHGIGYNAVFFYPEMGLGPLMWRLCSELKCFLNSEVTDIDYVKKMLIINNKNPVKYDILVAAIPLNHLTELLHVKTKSKPDPYTSVITINVIAEKGRNAPKDAHWIYMSKTKTLFHRIGYYSNVDPMFLPKKYRSEKYVAAYIEKVVQGGVQYEKDDLYREAQKVLDEACELGMLGNVIAYDVSFVDVAYTWRRLNSNWINEVNAILKEIDVIPVGRYATWGFVEGIVESAYDTLSKSYSLSRCSSPK</sequence>
<evidence type="ECO:0000313" key="2">
    <source>
        <dbReference type="EMBL" id="HGZ60459.1"/>
    </source>
</evidence>
<evidence type="ECO:0000259" key="1">
    <source>
        <dbReference type="Pfam" id="PF01593"/>
    </source>
</evidence>
<reference evidence="2" key="1">
    <citation type="journal article" date="2020" name="mSystems">
        <title>Genome- and Community-Level Interaction Insights into Carbon Utilization and Element Cycling Functions of Hydrothermarchaeota in Hydrothermal Sediment.</title>
        <authorList>
            <person name="Zhou Z."/>
            <person name="Liu Y."/>
            <person name="Xu W."/>
            <person name="Pan J."/>
            <person name="Luo Z.H."/>
            <person name="Li M."/>
        </authorList>
    </citation>
    <scope>NUCLEOTIDE SEQUENCE [LARGE SCALE GENOMIC DNA]</scope>
    <source>
        <strain evidence="2">SpSt-885</strain>
    </source>
</reference>
<protein>
    <recommendedName>
        <fullName evidence="1">Amine oxidase domain-containing protein</fullName>
    </recommendedName>
</protein>
<gene>
    <name evidence="2" type="ORF">ENW83_04550</name>
</gene>
<dbReference type="SUPFAM" id="SSF51971">
    <property type="entry name" value="Nucleotide-binding domain"/>
    <property type="match status" value="1"/>
</dbReference>
<dbReference type="GO" id="GO:0016491">
    <property type="term" value="F:oxidoreductase activity"/>
    <property type="evidence" value="ECO:0007669"/>
    <property type="project" value="InterPro"/>
</dbReference>
<dbReference type="Pfam" id="PF01593">
    <property type="entry name" value="Amino_oxidase"/>
    <property type="match status" value="1"/>
</dbReference>
<accession>A0A7J3SNK2</accession>
<dbReference type="InterPro" id="IPR002937">
    <property type="entry name" value="Amino_oxidase"/>
</dbReference>
<dbReference type="InterPro" id="IPR036188">
    <property type="entry name" value="FAD/NAD-bd_sf"/>
</dbReference>
<dbReference type="EMBL" id="DTLS01000130">
    <property type="protein sequence ID" value="HGZ60459.1"/>
    <property type="molecule type" value="Genomic_DNA"/>
</dbReference>
<comment type="caution">
    <text evidence="2">The sequence shown here is derived from an EMBL/GenBank/DDBJ whole genome shotgun (WGS) entry which is preliminary data.</text>
</comment>